<feature type="compositionally biased region" description="Low complexity" evidence="4">
    <location>
        <begin position="450"/>
        <end position="471"/>
    </location>
</feature>
<name>A0ABM1A8X6_APLCA</name>
<dbReference type="RefSeq" id="XP_012943085.1">
    <property type="nucleotide sequence ID" value="XM_013087631.2"/>
</dbReference>
<evidence type="ECO:0000256" key="3">
    <source>
        <dbReference type="SAM" id="Coils"/>
    </source>
</evidence>
<dbReference type="GeneID" id="101855288"/>
<evidence type="ECO:0000313" key="6">
    <source>
        <dbReference type="RefSeq" id="XP_012943085.1"/>
    </source>
</evidence>
<evidence type="ECO:0000313" key="5">
    <source>
        <dbReference type="Proteomes" id="UP000694888"/>
    </source>
</evidence>
<dbReference type="Pfam" id="PF09789">
    <property type="entry name" value="CC149"/>
    <property type="match status" value="1"/>
</dbReference>
<dbReference type="Proteomes" id="UP000694888">
    <property type="component" value="Unplaced"/>
</dbReference>
<organism evidence="5 6">
    <name type="scientific">Aplysia californica</name>
    <name type="common">California sea hare</name>
    <dbReference type="NCBI Taxonomy" id="6500"/>
    <lineage>
        <taxon>Eukaryota</taxon>
        <taxon>Metazoa</taxon>
        <taxon>Spiralia</taxon>
        <taxon>Lophotrochozoa</taxon>
        <taxon>Mollusca</taxon>
        <taxon>Gastropoda</taxon>
        <taxon>Heterobranchia</taxon>
        <taxon>Euthyneura</taxon>
        <taxon>Tectipleura</taxon>
        <taxon>Aplysiida</taxon>
        <taxon>Aplysioidea</taxon>
        <taxon>Aplysiidae</taxon>
        <taxon>Aplysia</taxon>
    </lineage>
</organism>
<feature type="compositionally biased region" description="Basic and acidic residues" evidence="4">
    <location>
        <begin position="627"/>
        <end position="637"/>
    </location>
</feature>
<feature type="compositionally biased region" description="Basic and acidic residues" evidence="4">
    <location>
        <begin position="433"/>
        <end position="445"/>
    </location>
</feature>
<evidence type="ECO:0000256" key="2">
    <source>
        <dbReference type="ARBA" id="ARBA00023054"/>
    </source>
</evidence>
<comment type="similarity">
    <text evidence="1">Belongs to the CCDC149 family.</text>
</comment>
<feature type="compositionally biased region" description="Basic and acidic residues" evidence="4">
    <location>
        <begin position="500"/>
        <end position="520"/>
    </location>
</feature>
<dbReference type="InterPro" id="IPR019179">
    <property type="entry name" value="CC149"/>
</dbReference>
<feature type="region of interest" description="Disordered" evidence="4">
    <location>
        <begin position="377"/>
        <end position="419"/>
    </location>
</feature>
<protein>
    <submittedName>
        <fullName evidence="6">Coiled-coil domain-containing protein 149</fullName>
    </submittedName>
</protein>
<feature type="region of interest" description="Disordered" evidence="4">
    <location>
        <begin position="433"/>
        <end position="535"/>
    </location>
</feature>
<reference evidence="6" key="1">
    <citation type="submission" date="2025-08" db="UniProtKB">
        <authorList>
            <consortium name="RefSeq"/>
        </authorList>
    </citation>
    <scope>IDENTIFICATION</scope>
</reference>
<feature type="coiled-coil region" evidence="3">
    <location>
        <begin position="108"/>
        <end position="248"/>
    </location>
</feature>
<keyword evidence="5" id="KW-1185">Reference proteome</keyword>
<feature type="compositionally biased region" description="Low complexity" evidence="4">
    <location>
        <begin position="396"/>
        <end position="410"/>
    </location>
</feature>
<feature type="compositionally biased region" description="Low complexity" evidence="4">
    <location>
        <begin position="688"/>
        <end position="699"/>
    </location>
</feature>
<dbReference type="PANTHER" id="PTHR21682">
    <property type="entry name" value="COILED-COIL DOMAIN-CONTAINING PROTEIN 149"/>
    <property type="match status" value="1"/>
</dbReference>
<dbReference type="PANTHER" id="PTHR21682:SF2">
    <property type="entry name" value="COILED-COIL DOMAIN-CONTAINING PROTEIN 149"/>
    <property type="match status" value="1"/>
</dbReference>
<gene>
    <name evidence="6" type="primary">LOC101855288</name>
</gene>
<keyword evidence="2 3" id="KW-0175">Coiled coil</keyword>
<accession>A0ABM1A8X6</accession>
<proteinExistence type="inferred from homology"/>
<feature type="region of interest" description="Disordered" evidence="4">
    <location>
        <begin position="605"/>
        <end position="712"/>
    </location>
</feature>
<feature type="coiled-coil region" evidence="3">
    <location>
        <begin position="320"/>
        <end position="347"/>
    </location>
</feature>
<evidence type="ECO:0000256" key="1">
    <source>
        <dbReference type="ARBA" id="ARBA00005872"/>
    </source>
</evidence>
<sequence length="712" mass="79407">MTAADAASASLSSRLDSITTEYQICRRKLESKCEALLILSKELHQCRSERDQFKLMAEQVRDRYQMVKRQLTGDTPMSPSHADMDPKTFSDIQTQSLARLLFDTKENNKSLKFEVDDLRQKLQDAEGDIKLLREQIARSRVGTTDEGLNTRHFPAHEREDLVRQLEASREEYVQLERDLQQVLDEKEELVTERDAYRTKYERLNTELNYILGGDEKRIVDIDALSMENKYLQERLKQMEEEKTMAIATVTKYKSILEKKKTKGIMKLGQSRSGGLVITQKQVQEIMQSRSSITPTPQALADLQGLCAALLDTINDKNLALSHQRKTNKLLGNRVNELEKKLKTLEVSGLWSVSGNLPNLEKLKAECAEIKTLVPRQYSQSTDASEQLRDVSDLDSELSSSEPNSAQSSPAHNRHTLNELSRLDLEELDLLPTKEEVVKGEKREAEPVSCSGSGLSPLALTSPPSTPSILDSAIGVSDMLEESSPGQSGLLSDQRLGLLAGEKETPDYDRIRAKLLQRDSGEDLQSDDDDSHNLSERLEHCLEKDVEDIKDSEGIFEGFEPHCQDDLFQNEEDDDDDDDCVGASEEFKSLIECVTAKLIERSHQIHPPGKNAHAADSCRQTANPMTLSDEKCRSRLPLDEEVDVDMSSAGQRGGRGGMEEVTLVSGRGLQLSDVAGPPGTEEEDEDGGSKLSLLGSQSDGSRSRTDDVPVIDC</sequence>
<evidence type="ECO:0000256" key="4">
    <source>
        <dbReference type="SAM" id="MobiDB-lite"/>
    </source>
</evidence>